<keyword evidence="1" id="KW-0175">Coiled coil</keyword>
<dbReference type="Pfam" id="PF12532">
    <property type="entry name" value="DUF3732"/>
    <property type="match status" value="1"/>
</dbReference>
<feature type="coiled-coil region" evidence="1">
    <location>
        <begin position="199"/>
        <end position="226"/>
    </location>
</feature>
<evidence type="ECO:0000313" key="3">
    <source>
        <dbReference type="Proteomes" id="UP000199055"/>
    </source>
</evidence>
<dbReference type="InterPro" id="IPR022205">
    <property type="entry name" value="DUF3732"/>
</dbReference>
<organism evidence="2 3">
    <name type="scientific">Streptomyces radiopugnans</name>
    <dbReference type="NCBI Taxonomy" id="403935"/>
    <lineage>
        <taxon>Bacteria</taxon>
        <taxon>Bacillati</taxon>
        <taxon>Actinomycetota</taxon>
        <taxon>Actinomycetes</taxon>
        <taxon>Kitasatosporales</taxon>
        <taxon>Streptomycetaceae</taxon>
        <taxon>Streptomyces</taxon>
    </lineage>
</organism>
<dbReference type="EMBL" id="FOET01000023">
    <property type="protein sequence ID" value="SEQ97844.1"/>
    <property type="molecule type" value="Genomic_DNA"/>
</dbReference>
<dbReference type="Proteomes" id="UP000199055">
    <property type="component" value="Unassembled WGS sequence"/>
</dbReference>
<dbReference type="STRING" id="403935.SAMN05216481_12327"/>
<keyword evidence="3" id="KW-1185">Reference proteome</keyword>
<reference evidence="2 3" key="1">
    <citation type="submission" date="2016-10" db="EMBL/GenBank/DDBJ databases">
        <authorList>
            <person name="de Groot N.N."/>
        </authorList>
    </citation>
    <scope>NUCLEOTIDE SEQUENCE [LARGE SCALE GENOMIC DNA]</scope>
    <source>
        <strain evidence="2 3">CGMCC 4.3519</strain>
    </source>
</reference>
<evidence type="ECO:0000313" key="2">
    <source>
        <dbReference type="EMBL" id="SEQ97844.1"/>
    </source>
</evidence>
<evidence type="ECO:0000256" key="1">
    <source>
        <dbReference type="SAM" id="Coils"/>
    </source>
</evidence>
<accession>A0A1H9KFB1</accession>
<gene>
    <name evidence="2" type="ORF">SAMN05216481_12327</name>
</gene>
<dbReference type="AlphaFoldDB" id="A0A1H9KFB1"/>
<proteinExistence type="predicted"/>
<protein>
    <submittedName>
        <fullName evidence="2">Uncharacterized protein</fullName>
    </submittedName>
</protein>
<sequence>MTFQIRAISIYNDDGQIRTVPFATGKLNIITGDSRRGKSALLNIVDYCLASTDYVIKGAALRNFVRVFAITLVKGEQQLFVARPAPTGKAATASTLCITPQARGAAPLQRAEMTFSTPLDVAKDQLSAFADIDRSVRIPAVRAGTPIPPSIRHALFFCLQKQNEVANPDLLFHSQGEEFRPATIRAMIPYFLGAMNPEQALREHRLRQLRRELAQVEADLAAARSLSPASGQAQALLTEAAEAGLLNPLPQGEVTAEAALEHLRQAVTTTPAPAPQDGDDPVTFLVDQRRELRAQHSRLRARITNLKRAAQDNRDFLGEATEQHARLATLGLLTINSDGHTSHCPVCDSPTPQSGQLADTIIRDLARLDADMTVVGNDTPEINNLIATAEEHLHELRAALARNQEQLDTLTAGQRAARDDPDTTRRAAVVQGRISLFLETAARHLYLNTSQATEDLRADLVTRIADLEEEIGAGTRDDRLASYVSLISTKIKDKAVALDLEHSESPIRLDPRGLTVVADTTRGPVRLSDMGGGENWLGYHVTTLLSLHEWFSEQGSPVPRFLILDQPSQVYFPEDEPEDGTLAGSDRIALLNLYKAIQRTIDALDGDFQVIVMEHADLTDEPFHSSVQDRWRRNNGKALVPDDWITDELDDQ</sequence>
<dbReference type="RefSeq" id="WP_093663276.1">
    <property type="nucleotide sequence ID" value="NZ_FOET01000023.1"/>
</dbReference>
<name>A0A1H9KFB1_9ACTN</name>